<organism evidence="3 4">
    <name type="scientific">Sphaerobolus stellatus (strain SS14)</name>
    <dbReference type="NCBI Taxonomy" id="990650"/>
    <lineage>
        <taxon>Eukaryota</taxon>
        <taxon>Fungi</taxon>
        <taxon>Dikarya</taxon>
        <taxon>Basidiomycota</taxon>
        <taxon>Agaricomycotina</taxon>
        <taxon>Agaricomycetes</taxon>
        <taxon>Phallomycetidae</taxon>
        <taxon>Geastrales</taxon>
        <taxon>Sphaerobolaceae</taxon>
        <taxon>Sphaerobolus</taxon>
    </lineage>
</organism>
<dbReference type="CDD" id="cd09917">
    <property type="entry name" value="F-box_SF"/>
    <property type="match status" value="1"/>
</dbReference>
<sequence>MLQLSRYEIAQCRTHEEPRVNHRLTHETLTKKPRVSGVVGVRRATLAGRGRRVGKLCAFIDVPLDVLLEIVSHLSPQDLLNLSRASRLFYKLFVEDARYARAAWRAARTSIPGLPDCPSDLTEPQYAKLVFENDCYECSVSKALKAEPLLRIRLCKQCRIVHIVKGDVLLQIVPGLTEQLLECIHPQAYTNFVSEPNDRNVKKEFFYRRAAEAVVRKYRSEVPDYLRGESLDSAKAAFFENQKRKRTDIFNHAESLSEWITTLKEMKAAEIDALYKARKEEIHSRLKDLGFSEDDFPRWYHRRSIMWRDWHKLIHQPKKLTERIWSNIRPTLEQLITDARTIRLQEEQEAKEAQERRLEARRTEAERFAGDLLNARLGRDYPLKICRLDVTSLSLITALWQTRDDYYKPISEGEWQNIAPLIETQLDVFSANIMEQLIRSVIAPRYSDIPRLSDMIQANRWKNVDNRFLGLRSTYFLCVNCGARALHASKNLLCHRHQALSCNTGTFVFDPLFTAVAEVLTASLRGQEPLTFKTGHMPYDEYKYVCLTCDDMPEPMTWLETLAHFRPLGIEDPAYGDKLESSRQAKHTIQINPRTPGQYIRFA</sequence>
<keyword evidence="4" id="KW-1185">Reference proteome</keyword>
<dbReference type="PROSITE" id="PS50181">
    <property type="entry name" value="FBOX"/>
    <property type="match status" value="1"/>
</dbReference>
<evidence type="ECO:0000313" key="4">
    <source>
        <dbReference type="Proteomes" id="UP000054279"/>
    </source>
</evidence>
<dbReference type="OrthoDB" id="2322499at2759"/>
<dbReference type="AlphaFoldDB" id="A0A0C9UVA0"/>
<reference evidence="3 4" key="1">
    <citation type="submission" date="2014-06" db="EMBL/GenBank/DDBJ databases">
        <title>Evolutionary Origins and Diversification of the Mycorrhizal Mutualists.</title>
        <authorList>
            <consortium name="DOE Joint Genome Institute"/>
            <consortium name="Mycorrhizal Genomics Consortium"/>
            <person name="Kohler A."/>
            <person name="Kuo A."/>
            <person name="Nagy L.G."/>
            <person name="Floudas D."/>
            <person name="Copeland A."/>
            <person name="Barry K.W."/>
            <person name="Cichocki N."/>
            <person name="Veneault-Fourrey C."/>
            <person name="LaButti K."/>
            <person name="Lindquist E.A."/>
            <person name="Lipzen A."/>
            <person name="Lundell T."/>
            <person name="Morin E."/>
            <person name="Murat C."/>
            <person name="Riley R."/>
            <person name="Ohm R."/>
            <person name="Sun H."/>
            <person name="Tunlid A."/>
            <person name="Henrissat B."/>
            <person name="Grigoriev I.V."/>
            <person name="Hibbett D.S."/>
            <person name="Martin F."/>
        </authorList>
    </citation>
    <scope>NUCLEOTIDE SEQUENCE [LARGE SCALE GENOMIC DNA]</scope>
    <source>
        <strain evidence="3 4">SS14</strain>
    </source>
</reference>
<dbReference type="InterPro" id="IPR001810">
    <property type="entry name" value="F-box_dom"/>
</dbReference>
<evidence type="ECO:0000259" key="2">
    <source>
        <dbReference type="PROSITE" id="PS50181"/>
    </source>
</evidence>
<feature type="domain" description="F-box" evidence="2">
    <location>
        <begin position="56"/>
        <end position="102"/>
    </location>
</feature>
<protein>
    <recommendedName>
        <fullName evidence="2">F-box domain-containing protein</fullName>
    </recommendedName>
</protein>
<dbReference type="SUPFAM" id="SSF81383">
    <property type="entry name" value="F-box domain"/>
    <property type="match status" value="1"/>
</dbReference>
<evidence type="ECO:0000256" key="1">
    <source>
        <dbReference type="SAM" id="Coils"/>
    </source>
</evidence>
<dbReference type="SMART" id="SM00256">
    <property type="entry name" value="FBOX"/>
    <property type="match status" value="1"/>
</dbReference>
<proteinExistence type="predicted"/>
<name>A0A0C9UVA0_SPHS4</name>
<dbReference type="InterPro" id="IPR036047">
    <property type="entry name" value="F-box-like_dom_sf"/>
</dbReference>
<feature type="coiled-coil region" evidence="1">
    <location>
        <begin position="336"/>
        <end position="364"/>
    </location>
</feature>
<gene>
    <name evidence="3" type="ORF">M422DRAFT_37038</name>
</gene>
<dbReference type="Pfam" id="PF12937">
    <property type="entry name" value="F-box-like"/>
    <property type="match status" value="1"/>
</dbReference>
<dbReference type="HOGENOM" id="CLU_452822_0_0_1"/>
<evidence type="ECO:0000313" key="3">
    <source>
        <dbReference type="EMBL" id="KIJ29241.1"/>
    </source>
</evidence>
<keyword evidence="1" id="KW-0175">Coiled coil</keyword>
<dbReference type="Proteomes" id="UP000054279">
    <property type="component" value="Unassembled WGS sequence"/>
</dbReference>
<dbReference type="EMBL" id="KN837287">
    <property type="protein sequence ID" value="KIJ29241.1"/>
    <property type="molecule type" value="Genomic_DNA"/>
</dbReference>
<accession>A0A0C9UVA0</accession>